<evidence type="ECO:0000256" key="7">
    <source>
        <dbReference type="SAM" id="MobiDB-lite"/>
    </source>
</evidence>
<dbReference type="InterPro" id="IPR030395">
    <property type="entry name" value="GP_PDE_dom"/>
</dbReference>
<evidence type="ECO:0000259" key="9">
    <source>
        <dbReference type="PROSITE" id="PS51704"/>
    </source>
</evidence>
<proteinExistence type="inferred from homology"/>
<name>A0ABU5KGA2_9ACTN</name>
<dbReference type="EMBL" id="JAXQPW010000008">
    <property type="protein sequence ID" value="MDZ5663989.1"/>
    <property type="molecule type" value="Genomic_DNA"/>
</dbReference>
<evidence type="ECO:0000256" key="5">
    <source>
        <dbReference type="ARBA" id="ARBA00022801"/>
    </source>
</evidence>
<comment type="caution">
    <text evidence="10">The sequence shown here is derived from an EMBL/GenBank/DDBJ whole genome shotgun (WGS) entry which is preliminary data.</text>
</comment>
<evidence type="ECO:0000256" key="8">
    <source>
        <dbReference type="SAM" id="SignalP"/>
    </source>
</evidence>
<dbReference type="Gene3D" id="3.20.20.190">
    <property type="entry name" value="Phosphatidylinositol (PI) phosphodiesterase"/>
    <property type="match status" value="1"/>
</dbReference>
<dbReference type="SUPFAM" id="SSF51695">
    <property type="entry name" value="PLC-like phosphodiesterases"/>
    <property type="match status" value="1"/>
</dbReference>
<dbReference type="CDD" id="cd08602">
    <property type="entry name" value="GDPD_ScGlpQ1_like"/>
    <property type="match status" value="1"/>
</dbReference>
<dbReference type="PANTHER" id="PTHR43620">
    <property type="entry name" value="GLYCEROPHOSPHORYL DIESTER PHOSPHODIESTERASE"/>
    <property type="match status" value="1"/>
</dbReference>
<keyword evidence="11" id="KW-1185">Reference proteome</keyword>
<dbReference type="PROSITE" id="PS51704">
    <property type="entry name" value="GP_PDE"/>
    <property type="match status" value="1"/>
</dbReference>
<dbReference type="Proteomes" id="UP001291999">
    <property type="component" value="Unassembled WGS sequence"/>
</dbReference>
<evidence type="ECO:0000256" key="1">
    <source>
        <dbReference type="ARBA" id="ARBA00007277"/>
    </source>
</evidence>
<evidence type="ECO:0000313" key="11">
    <source>
        <dbReference type="Proteomes" id="UP001291999"/>
    </source>
</evidence>
<evidence type="ECO:0000256" key="4">
    <source>
        <dbReference type="ARBA" id="ARBA00022798"/>
    </source>
</evidence>
<dbReference type="InterPro" id="IPR017946">
    <property type="entry name" value="PLC-like_Pdiesterase_TIM-brl"/>
</dbReference>
<evidence type="ECO:0000256" key="3">
    <source>
        <dbReference type="ARBA" id="ARBA00022729"/>
    </source>
</evidence>
<keyword evidence="3 8" id="KW-0732">Signal</keyword>
<protein>
    <recommendedName>
        <fullName evidence="2">glycerophosphodiester phosphodiesterase</fullName>
        <ecNumber evidence="2">3.1.4.46</ecNumber>
    </recommendedName>
</protein>
<feature type="chain" id="PRO_5045883418" description="glycerophosphodiester phosphodiesterase" evidence="8">
    <location>
        <begin position="27"/>
        <end position="768"/>
    </location>
</feature>
<feature type="signal peptide" evidence="8">
    <location>
        <begin position="1"/>
        <end position="26"/>
    </location>
</feature>
<keyword evidence="4" id="KW-0319">Glycerol metabolism</keyword>
<gene>
    <name evidence="10" type="ORF">SFC79_19595</name>
</gene>
<comment type="catalytic activity">
    <reaction evidence="6">
        <text>a sn-glycero-3-phosphodiester + H2O = an alcohol + sn-glycerol 3-phosphate + H(+)</text>
        <dbReference type="Rhea" id="RHEA:12969"/>
        <dbReference type="ChEBI" id="CHEBI:15377"/>
        <dbReference type="ChEBI" id="CHEBI:15378"/>
        <dbReference type="ChEBI" id="CHEBI:30879"/>
        <dbReference type="ChEBI" id="CHEBI:57597"/>
        <dbReference type="ChEBI" id="CHEBI:83408"/>
        <dbReference type="EC" id="3.1.4.46"/>
    </reaction>
</comment>
<comment type="similarity">
    <text evidence="1">Belongs to the glycerophosphoryl diester phosphodiesterase family.</text>
</comment>
<organism evidence="10 11">
    <name type="scientific">Nocardioides renjunii</name>
    <dbReference type="NCBI Taxonomy" id="3095075"/>
    <lineage>
        <taxon>Bacteria</taxon>
        <taxon>Bacillati</taxon>
        <taxon>Actinomycetota</taxon>
        <taxon>Actinomycetes</taxon>
        <taxon>Propionibacteriales</taxon>
        <taxon>Nocardioidaceae</taxon>
        <taxon>Nocardioides</taxon>
    </lineage>
</organism>
<keyword evidence="5" id="KW-0378">Hydrolase</keyword>
<feature type="domain" description="GP-PDE" evidence="9">
    <location>
        <begin position="443"/>
        <end position="767"/>
    </location>
</feature>
<dbReference type="InterPro" id="IPR027372">
    <property type="entry name" value="Phytase-like_dom"/>
</dbReference>
<accession>A0ABU5KGA2</accession>
<dbReference type="Pfam" id="PF03009">
    <property type="entry name" value="GDPD"/>
    <property type="match status" value="1"/>
</dbReference>
<evidence type="ECO:0000313" key="10">
    <source>
        <dbReference type="EMBL" id="MDZ5663989.1"/>
    </source>
</evidence>
<feature type="region of interest" description="Disordered" evidence="7">
    <location>
        <begin position="30"/>
        <end position="60"/>
    </location>
</feature>
<dbReference type="Pfam" id="PF13449">
    <property type="entry name" value="Phytase-like"/>
    <property type="match status" value="1"/>
</dbReference>
<evidence type="ECO:0000256" key="2">
    <source>
        <dbReference type="ARBA" id="ARBA00012247"/>
    </source>
</evidence>
<sequence length="768" mass="82610">MSLPTSRAARWVSLALTATVLSTVHAAPSTTAAASPSAGTPGAPTAGSAKAALDRGDRPDRAVQPTLEARATLSADFLASGPPSGALASPANGRTGPFPGQVIPGFSAMIENGDGTFWAQPDNGFGTKANSADFLLRLYKIRPDWETADGGPGEIRVERFISLRDPARKVTFPITNQATTDRLLTGADFDIESVVRGRDGSFWIGEEFGPFLLHVSADGRVLEAPVPLPDGKSPQNPFLAAGEQPRVPASRGFEAMGGSANGRYLYPILEGAFVDDADQRRRVVYEFDTRRSAYTGRTWRYQVDEAPNVIGDAFTVRRDKLVLIERDNLDGPAAVTKRLYEIDLGSSDADGFVEKRLVVDLLKIANPARIGVASSPGAYGVSDPFSFPFVSVEVVVELRDGRLLVGNDNNYPGDDARVPGTPDDTELIVVDLPRLRPSAPGDTLVIGHRGSSGTRPEHTLAAYEQAILACADYIEPDLVSTRDGVLVARHENEIGGTTDVASRPEFAGRRTTRTIDGVALTGWFTEDFTLAELKTLRAVERIPGVRPQNTPFNGLYAVPTFDEVLDLARRSRTCDGEAVGVYPETKHPTYFDGIGLSLEEPLLATLAANGYDGDDPVYLQSFETTNLRELAGVTDFRITQLTGCTGAPYDLAVAGDPRTYADIVSRQGLRDVAQYADGLGACKDQLIPRDASGRLLRPTAVIDDAHREGLQVHPYTFRVENQFLPLQFRRGTDPAAPGDLEGELNAFLRAGIDGFFTDNPAIGARVVR</sequence>
<dbReference type="PANTHER" id="PTHR43620:SF7">
    <property type="entry name" value="GLYCEROPHOSPHODIESTER PHOSPHODIESTERASE GDPD5-RELATED"/>
    <property type="match status" value="1"/>
</dbReference>
<evidence type="ECO:0000256" key="6">
    <source>
        <dbReference type="ARBA" id="ARBA00047512"/>
    </source>
</evidence>
<feature type="compositionally biased region" description="Low complexity" evidence="7">
    <location>
        <begin position="30"/>
        <end position="51"/>
    </location>
</feature>
<reference evidence="10 11" key="1">
    <citation type="submission" date="2023-11" db="EMBL/GenBank/DDBJ databases">
        <title>Novel species in genus Nocardioides.</title>
        <authorList>
            <person name="Zhou H."/>
        </authorList>
    </citation>
    <scope>NUCLEOTIDE SEQUENCE [LARGE SCALE GENOMIC DNA]</scope>
    <source>
        <strain evidence="10 11">S-58</strain>
    </source>
</reference>
<dbReference type="RefSeq" id="WP_322425615.1">
    <property type="nucleotide sequence ID" value="NZ_JAXQPW010000008.1"/>
</dbReference>
<dbReference type="EC" id="3.1.4.46" evidence="2"/>